<keyword evidence="3" id="KW-1185">Reference proteome</keyword>
<dbReference type="EMBL" id="CP000845">
    <property type="protein sequence ID" value="ABW33406.1"/>
    <property type="molecule type" value="Genomic_DNA"/>
</dbReference>
<dbReference type="EMBL" id="CP000845">
    <property type="protein sequence ID" value="ABW33392.1"/>
    <property type="molecule type" value="Genomic_DNA"/>
</dbReference>
<dbReference type="KEGG" id="amr:AM1_H0042"/>
<geneLocation type="plasmid" evidence="1 3">
    <name>pREB8</name>
</geneLocation>
<sequence>MTLNKTAVTSNQIDQSSKIIHGEGGFRVLTMVEKDKRVFQRALNLGQS</sequence>
<organism evidence="1 3">
    <name type="scientific">Acaryochloris marina (strain MBIC 11017)</name>
    <dbReference type="NCBI Taxonomy" id="329726"/>
    <lineage>
        <taxon>Bacteria</taxon>
        <taxon>Bacillati</taxon>
        <taxon>Cyanobacteriota</taxon>
        <taxon>Cyanophyceae</taxon>
        <taxon>Acaryochloridales</taxon>
        <taxon>Acaryochloridaceae</taxon>
        <taxon>Acaryochloris</taxon>
    </lineage>
</organism>
<name>A8ZQV6_ACAM1</name>
<proteinExistence type="predicted"/>
<dbReference type="KEGG" id="amr:AM1_H0056"/>
<dbReference type="Proteomes" id="UP000000268">
    <property type="component" value="Plasmid pREB8"/>
</dbReference>
<evidence type="ECO:0000313" key="2">
    <source>
        <dbReference type="EMBL" id="ABW33406.1"/>
    </source>
</evidence>
<dbReference type="AlphaFoldDB" id="A8ZQV6"/>
<gene>
    <name evidence="1" type="ordered locus">AM1_H0042</name>
    <name evidence="2" type="ordered locus">AM1_H0056</name>
</gene>
<protein>
    <submittedName>
        <fullName evidence="1">Uncharacterized protein</fullName>
    </submittedName>
</protein>
<reference evidence="1" key="1">
    <citation type="submission" date="2007-09" db="EMBL/GenBank/DDBJ databases">
        <authorList>
            <person name="Touchman J."/>
        </authorList>
    </citation>
    <scope>NUCLEOTIDE SEQUENCE</scope>
    <source>
        <strain evidence="1">MBIC11017</strain>
        <plasmid evidence="1">pREB8</plasmid>
    </source>
</reference>
<keyword evidence="1" id="KW-0614">Plasmid</keyword>
<evidence type="ECO:0000313" key="1">
    <source>
        <dbReference type="EMBL" id="ABW33392.1"/>
    </source>
</evidence>
<dbReference type="HOGENOM" id="CLU_3148222_0_0_3"/>
<evidence type="ECO:0000313" key="3">
    <source>
        <dbReference type="Proteomes" id="UP000000268"/>
    </source>
</evidence>
<accession>A8ZQV6</accession>
<reference evidence="1 3" key="2">
    <citation type="journal article" date="2008" name="Proc. Natl. Acad. Sci. U.S.A.">
        <title>Niche adaptation and genome expansion in the chlorophyll d-producing cyanobacterium Acaryochloris marina.</title>
        <authorList>
            <person name="Swingley W.D."/>
            <person name="Chen M."/>
            <person name="Cheung P.C."/>
            <person name="Conrad A.L."/>
            <person name="Dejesa L.C."/>
            <person name="Hao J."/>
            <person name="Honchak B.M."/>
            <person name="Karbach L.E."/>
            <person name="Kurdoglu A."/>
            <person name="Lahiri S."/>
            <person name="Mastrian S.D."/>
            <person name="Miyashita H."/>
            <person name="Page L."/>
            <person name="Ramakrishna P."/>
            <person name="Satoh S."/>
            <person name="Sattley W.M."/>
            <person name="Shimada Y."/>
            <person name="Taylor H.L."/>
            <person name="Tomo T."/>
            <person name="Tsuchiya T."/>
            <person name="Wang Z.T."/>
            <person name="Raymond J."/>
            <person name="Mimuro M."/>
            <person name="Blankenship R.E."/>
            <person name="Touchman J.W."/>
        </authorList>
    </citation>
    <scope>NUCLEOTIDE SEQUENCE [LARGE SCALE GENOMIC DNA]</scope>
    <source>
        <strain evidence="3">MBIC 11017</strain>
        <strain evidence="1">MBIC11017</strain>
        <strain evidence="1">pREB8</strain>
        <plasmid evidence="3">Plasmid pREB8</plasmid>
        <plasmid evidence="1">pREB8</plasmid>
    </source>
</reference>